<proteinExistence type="predicted"/>
<evidence type="ECO:0000313" key="1">
    <source>
        <dbReference type="EMBL" id="GGA73002.1"/>
    </source>
</evidence>
<dbReference type="EMBL" id="BMJB01000001">
    <property type="protein sequence ID" value="GGA73002.1"/>
    <property type="molecule type" value="Genomic_DNA"/>
</dbReference>
<sequence>MTMGAQTALAAQVEAAAKSAGLQVISSEAGTDFSGNPTTRFTLGLASNPAKTETLELSEKFDLDRADLKAEVAQYLAESTKRLQNPRPDCFFTLHGLPLRFSNFAWPFHTSTSGADTYLVHGEVWLEDGQPAVLHAKVSASMTLTFAEIIKAPEQPFAESFIYNAVRKTMDQGQLELVKSGNRQPVPVTTRYFSSWKKQFNFNDTNEQQRRDYVAGRVFWLSGVLGEGQQVWLLDPREAQYVNTTVAELKKAADSLAKEGLIQLSADGEYATPTAALMGRQAQYEAEVAAQLAFIKPAFNEEMRAGHTNM</sequence>
<name>A0A916W724_9BACT</name>
<protein>
    <submittedName>
        <fullName evidence="1">Uncharacterized protein</fullName>
    </submittedName>
</protein>
<comment type="caution">
    <text evidence="1">The sequence shown here is derived from an EMBL/GenBank/DDBJ whole genome shotgun (WGS) entry which is preliminary data.</text>
</comment>
<dbReference type="RefSeq" id="WP_188759629.1">
    <property type="nucleotide sequence ID" value="NZ_BMJB01000001.1"/>
</dbReference>
<reference evidence="1" key="1">
    <citation type="journal article" date="2014" name="Int. J. Syst. Evol. Microbiol.">
        <title>Complete genome sequence of Corynebacterium casei LMG S-19264T (=DSM 44701T), isolated from a smear-ripened cheese.</title>
        <authorList>
            <consortium name="US DOE Joint Genome Institute (JGI-PGF)"/>
            <person name="Walter F."/>
            <person name="Albersmeier A."/>
            <person name="Kalinowski J."/>
            <person name="Ruckert C."/>
        </authorList>
    </citation>
    <scope>NUCLEOTIDE SEQUENCE</scope>
    <source>
        <strain evidence="1">CGMCC 1.15447</strain>
    </source>
</reference>
<accession>A0A916W724</accession>
<evidence type="ECO:0000313" key="2">
    <source>
        <dbReference type="Proteomes" id="UP000648801"/>
    </source>
</evidence>
<dbReference type="AlphaFoldDB" id="A0A916W724"/>
<gene>
    <name evidence="1" type="ORF">GCM10011507_25780</name>
</gene>
<dbReference type="Proteomes" id="UP000648801">
    <property type="component" value="Unassembled WGS sequence"/>
</dbReference>
<keyword evidence="2" id="KW-1185">Reference proteome</keyword>
<reference evidence="1" key="2">
    <citation type="submission" date="2020-09" db="EMBL/GenBank/DDBJ databases">
        <authorList>
            <person name="Sun Q."/>
            <person name="Zhou Y."/>
        </authorList>
    </citation>
    <scope>NUCLEOTIDE SEQUENCE</scope>
    <source>
        <strain evidence="1">CGMCC 1.15447</strain>
    </source>
</reference>
<organism evidence="1 2">
    <name type="scientific">Edaphobacter acidisoli</name>
    <dbReference type="NCBI Taxonomy" id="2040573"/>
    <lineage>
        <taxon>Bacteria</taxon>
        <taxon>Pseudomonadati</taxon>
        <taxon>Acidobacteriota</taxon>
        <taxon>Terriglobia</taxon>
        <taxon>Terriglobales</taxon>
        <taxon>Acidobacteriaceae</taxon>
        <taxon>Edaphobacter</taxon>
    </lineage>
</organism>